<dbReference type="EMBL" id="MVGJ01000052">
    <property type="protein sequence ID" value="OOL82361.1"/>
    <property type="molecule type" value="Genomic_DNA"/>
</dbReference>
<dbReference type="PANTHER" id="PTHR43283">
    <property type="entry name" value="BETA-LACTAMASE-RELATED"/>
    <property type="match status" value="1"/>
</dbReference>
<accession>A0A132Z6G9</accession>
<sequence length="327" mass="37328">MNKQELHDFIGFRQPNICQIVAYKDGVEVYTDEWNGYKKDDTCHIMSATKSIVSLLIGIALEQGLIKSIDDKVLDYFPEYKVKRGEKTIYAITIKHLLTMKAPYKCKGDPWTKVCSSEDWTKTSLDLLGGRKGITGEFNYQTVCLHILTGLLYQTSKLTTVDFANKYLFDPIGIPNHVNYYAETAEEHKQFTMDKSPKTNVWFCDPLNIGTAGYGLCLSASDLAKIGVLCLNKGMYKGKQIVPPMWINEMFKPRTSALEDLQNMRYGYLWWVLDSENEIYSAIGNSGNVLYIDAKNNLVISITSYFKPMIIDRVAFVEEYLKPFILK</sequence>
<dbReference type="Proteomes" id="UP000191171">
    <property type="component" value="Unassembled WGS sequence"/>
</dbReference>
<dbReference type="EMBL" id="JARPTX010000022">
    <property type="protein sequence ID" value="MDT2370077.1"/>
    <property type="molecule type" value="Genomic_DNA"/>
</dbReference>
<evidence type="ECO:0000313" key="7">
    <source>
        <dbReference type="Proteomes" id="UP000191171"/>
    </source>
</evidence>
<protein>
    <submittedName>
        <fullName evidence="5">Beta-lactamase</fullName>
        <ecNumber evidence="5">3.5.2.6</ecNumber>
    </submittedName>
    <submittedName>
        <fullName evidence="2">Serine hydrolase</fullName>
    </submittedName>
</protein>
<proteinExistence type="predicted"/>
<evidence type="ECO:0000313" key="6">
    <source>
        <dbReference type="Proteomes" id="UP000183509"/>
    </source>
</evidence>
<dbReference type="Gene3D" id="3.40.710.10">
    <property type="entry name" value="DD-peptidase/beta-lactamase superfamily"/>
    <property type="match status" value="1"/>
</dbReference>
<name>A0A132Z6G9_ENTFC</name>
<dbReference type="Proteomes" id="UP001260956">
    <property type="component" value="Unassembled WGS sequence"/>
</dbReference>
<gene>
    <name evidence="4" type="ORF">B1P95_09645</name>
    <name evidence="5" type="ORF">DTPHA_601374</name>
    <name evidence="2" type="ORF">GBM73_05180</name>
    <name evidence="3" type="ORF">P6Z85_07875</name>
</gene>
<evidence type="ECO:0000313" key="4">
    <source>
        <dbReference type="EMBL" id="OOL82361.1"/>
    </source>
</evidence>
<dbReference type="EMBL" id="WEFP01000001">
    <property type="protein sequence ID" value="KAB7576738.1"/>
    <property type="molecule type" value="Genomic_DNA"/>
</dbReference>
<comment type="caution">
    <text evidence="2">The sequence shown here is derived from an EMBL/GenBank/DDBJ whole genome shotgun (WGS) entry which is preliminary data.</text>
</comment>
<feature type="domain" description="Beta-lactamase-related" evidence="1">
    <location>
        <begin position="20"/>
        <end position="304"/>
    </location>
</feature>
<evidence type="ECO:0000313" key="8">
    <source>
        <dbReference type="Proteomes" id="UP000469871"/>
    </source>
</evidence>
<reference evidence="4 7" key="2">
    <citation type="submission" date="2017-02" db="EMBL/GenBank/DDBJ databases">
        <title>Clonality and virulence of isolates of VRE in Hematopoietic Stem Cell Transplanted (HSCT) patients.</title>
        <authorList>
            <person name="Marchi A.P."/>
            <person name="Martins R.C."/>
            <person name="Marie S.K."/>
            <person name="Levin A.S."/>
            <person name="Costa S.F."/>
        </authorList>
    </citation>
    <scope>NUCLEOTIDE SEQUENCE [LARGE SCALE GENOMIC DNA]</scope>
    <source>
        <strain evidence="4 7">LIM1759</strain>
    </source>
</reference>
<reference evidence="5 6" key="1">
    <citation type="submission" date="2016-04" db="EMBL/GenBank/DDBJ databases">
        <authorList>
            <person name="Millard A."/>
        </authorList>
    </citation>
    <scope>NUCLEOTIDE SEQUENCE [LARGE SCALE GENOMIC DNA]</scope>
    <source>
        <strain evidence="5">Isolate 22</strain>
    </source>
</reference>
<dbReference type="EC" id="3.5.2.6" evidence="5"/>
<dbReference type="PANTHER" id="PTHR43283:SF7">
    <property type="entry name" value="BETA-LACTAMASE-RELATED DOMAIN-CONTAINING PROTEIN"/>
    <property type="match status" value="1"/>
</dbReference>
<keyword evidence="2" id="KW-0378">Hydrolase</keyword>
<dbReference type="InterPro" id="IPR001466">
    <property type="entry name" value="Beta-lactam-related"/>
</dbReference>
<dbReference type="GO" id="GO:0008800">
    <property type="term" value="F:beta-lactamase activity"/>
    <property type="evidence" value="ECO:0007669"/>
    <property type="project" value="UniProtKB-EC"/>
</dbReference>
<dbReference type="Pfam" id="PF00144">
    <property type="entry name" value="Beta-lactamase"/>
    <property type="match status" value="1"/>
</dbReference>
<dbReference type="InterPro" id="IPR050789">
    <property type="entry name" value="Diverse_Enzym_Activities"/>
</dbReference>
<reference evidence="3" key="4">
    <citation type="submission" date="2023-03" db="EMBL/GenBank/DDBJ databases">
        <authorList>
            <person name="Shen W."/>
            <person name="Cai J."/>
        </authorList>
    </citation>
    <scope>NUCLEOTIDE SEQUENCE</scope>
    <source>
        <strain evidence="3">B1010-2</strain>
    </source>
</reference>
<organism evidence="2 8">
    <name type="scientific">Enterococcus faecium</name>
    <name type="common">Streptococcus faecium</name>
    <dbReference type="NCBI Taxonomy" id="1352"/>
    <lineage>
        <taxon>Bacteria</taxon>
        <taxon>Bacillati</taxon>
        <taxon>Bacillota</taxon>
        <taxon>Bacilli</taxon>
        <taxon>Lactobacillales</taxon>
        <taxon>Enterococcaceae</taxon>
        <taxon>Enterococcus</taxon>
    </lineage>
</organism>
<dbReference type="Proteomes" id="UP000469871">
    <property type="component" value="Unassembled WGS sequence"/>
</dbReference>
<dbReference type="AlphaFoldDB" id="A0A132Z6G9"/>
<evidence type="ECO:0000313" key="2">
    <source>
        <dbReference type="EMBL" id="KAB7576738.1"/>
    </source>
</evidence>
<evidence type="ECO:0000259" key="1">
    <source>
        <dbReference type="Pfam" id="PF00144"/>
    </source>
</evidence>
<dbReference type="OMA" id="HWGQALY"/>
<dbReference type="SMR" id="A0A132Z6G9"/>
<dbReference type="InterPro" id="IPR012338">
    <property type="entry name" value="Beta-lactam/transpept-like"/>
</dbReference>
<dbReference type="EMBL" id="FKLM01000018">
    <property type="protein sequence ID" value="SAM44086.1"/>
    <property type="molecule type" value="Genomic_DNA"/>
</dbReference>
<reference evidence="2 8" key="3">
    <citation type="submission" date="2019-10" db="EMBL/GenBank/DDBJ databases">
        <title>Evolutionary dynamics of vancomycin-resistant Enterococcus faecium during gastrointestinal tract colonization and bloodstream infection in immunocompromised pediatric patients.</title>
        <authorList>
            <person name="Chilambi G.S."/>
            <person name="Nordstrom H.R."/>
            <person name="Evans D.R."/>
            <person name="Ferrolino J."/>
            <person name="Hayden R.T."/>
            <person name="Maron G.M."/>
            <person name="Vo A.N."/>
            <person name="Gilmore M.S."/>
            <person name="Wolf J."/>
            <person name="Rosch J.W."/>
            <person name="Van Tyne D."/>
        </authorList>
    </citation>
    <scope>NUCLEOTIDE SEQUENCE [LARGE SCALE GENOMIC DNA]</scope>
    <source>
        <strain evidence="2 8">VRECG27</strain>
    </source>
</reference>
<dbReference type="Proteomes" id="UP000183509">
    <property type="component" value="Unassembled WGS sequence"/>
</dbReference>
<evidence type="ECO:0000313" key="3">
    <source>
        <dbReference type="EMBL" id="MDT2370077.1"/>
    </source>
</evidence>
<evidence type="ECO:0000313" key="5">
    <source>
        <dbReference type="EMBL" id="SAM44086.1"/>
    </source>
</evidence>
<dbReference type="SUPFAM" id="SSF56601">
    <property type="entry name" value="beta-lactamase/transpeptidase-like"/>
    <property type="match status" value="1"/>
</dbReference>
<dbReference type="RefSeq" id="WP_002289074.1">
    <property type="nucleotide sequence ID" value="NZ_AP026655.1"/>
</dbReference>